<dbReference type="SUPFAM" id="SSF56003">
    <property type="entry name" value="Molybdenum cofactor-binding domain"/>
    <property type="match status" value="2"/>
</dbReference>
<dbReference type="Proteomes" id="UP000249130">
    <property type="component" value="Unassembled WGS sequence"/>
</dbReference>
<feature type="domain" description="Aldehyde oxidase/xanthine dehydrogenase a/b hammerhead" evidence="1">
    <location>
        <begin position="218"/>
        <end position="295"/>
    </location>
</feature>
<name>A0A327LD67_9BRAD</name>
<dbReference type="AlphaFoldDB" id="A0A327LD67"/>
<proteinExistence type="predicted"/>
<dbReference type="InterPro" id="IPR012368">
    <property type="entry name" value="OxRdtase_Mopterin-bd_su_IorB"/>
</dbReference>
<dbReference type="PANTHER" id="PTHR47495">
    <property type="entry name" value="ALDEHYDE DEHYDROGENASE"/>
    <property type="match status" value="1"/>
</dbReference>
<dbReference type="PROSITE" id="PS51318">
    <property type="entry name" value="TAT"/>
    <property type="match status" value="1"/>
</dbReference>
<evidence type="ECO:0000259" key="1">
    <source>
        <dbReference type="SMART" id="SM01008"/>
    </source>
</evidence>
<dbReference type="InterPro" id="IPR008274">
    <property type="entry name" value="AldOxase/xan_DH_MoCoBD1"/>
</dbReference>
<dbReference type="Pfam" id="PF20256">
    <property type="entry name" value="MoCoBD_2"/>
    <property type="match status" value="2"/>
</dbReference>
<dbReference type="EMBL" id="NPEX01000008">
    <property type="protein sequence ID" value="RAI45758.1"/>
    <property type="molecule type" value="Genomic_DNA"/>
</dbReference>
<dbReference type="SMART" id="SM01008">
    <property type="entry name" value="Ald_Xan_dh_C"/>
    <property type="match status" value="1"/>
</dbReference>
<dbReference type="InterPro" id="IPR052516">
    <property type="entry name" value="N-heterocyclic_Hydroxylase"/>
</dbReference>
<evidence type="ECO:0000313" key="2">
    <source>
        <dbReference type="EMBL" id="RAI45758.1"/>
    </source>
</evidence>
<dbReference type="InterPro" id="IPR006311">
    <property type="entry name" value="TAT_signal"/>
</dbReference>
<dbReference type="PIRSF" id="PIRSF036389">
    <property type="entry name" value="IOR_B"/>
    <property type="match status" value="1"/>
</dbReference>
<comment type="caution">
    <text evidence="2">The sequence shown here is derived from an EMBL/GenBank/DDBJ whole genome shotgun (WGS) entry which is preliminary data.</text>
</comment>
<dbReference type="InterPro" id="IPR046867">
    <property type="entry name" value="AldOxase/xan_DH_MoCoBD2"/>
</dbReference>
<dbReference type="GO" id="GO:0016491">
    <property type="term" value="F:oxidoreductase activity"/>
    <property type="evidence" value="ECO:0007669"/>
    <property type="project" value="InterPro"/>
</dbReference>
<gene>
    <name evidence="2" type="ORF">CH341_02310</name>
</gene>
<sequence>MTTSPDAPRLSRRTLLEGGALMVGFALGDALAPVGALAQGAARSAAAAAATRILDPKEVDAYLAINGDGTVTVWCGKVDLGQGLRVAIPQIAADELGIGLDRITYVEGDTALTPDQGRTAGSYGIARGGMQIRQAAATARKALVERAAHRLGVPADELVAADGAVRPRTGGAGLTFAELIGGARFDLKLDPKAPLKDPESYTLVGKPLPRPDVPAKCTGTLTYMHDHTVPGMLHARVIRPASVGAHLVSVDESSVADLPGVRVVRIQDFLAVVAADEWTAIKAAGALKAQWSAGSGLPAQAELPALLRASPGTTEQVLTTKSSTDAAPPPEDARSLTATYFWPMQSHASIGPSCAIADVSAAGATIWTASQGTHGNQATFARFLGLPKDKVRLIYLDGAGCYGMNSHEDAAADAAVLSRAVGAPVRVQWSRQDELGWDPKGPPQLIDIAGTIDAAGYIRDWRTDMWIPENTRGLPSIPLLAPEAAGLPQTPGLNSGMISQNGDPPYRTGRMQVVAHWLKTAPLRPAPLRSPGKPANCFAVESFLDELAAAAVLDPLQLRLSGLTDQRGKAVVEKIAEMMSWEQRPSPGPNSDQPVGRGRGLAYIHYKHDEAHVAIGMEVAVERASGAIRVERVFCAHDCGQIVNPDGVRAQVEGSIIQTLSRVLKEEVTFDRERVTSVDWSSYSLLTFSEVPKLDIALIDRPTEPPLGAGEAACAPVAAALANAVFDATGARLRTVPFTPERVKAALGGQASMPRT</sequence>
<dbReference type="OrthoDB" id="7955330at2"/>
<keyword evidence="3" id="KW-1185">Reference proteome</keyword>
<organism evidence="2 3">
    <name type="scientific">Rhodoplanes roseus</name>
    <dbReference type="NCBI Taxonomy" id="29409"/>
    <lineage>
        <taxon>Bacteria</taxon>
        <taxon>Pseudomonadati</taxon>
        <taxon>Pseudomonadota</taxon>
        <taxon>Alphaproteobacteria</taxon>
        <taxon>Hyphomicrobiales</taxon>
        <taxon>Nitrobacteraceae</taxon>
        <taxon>Rhodoplanes</taxon>
    </lineage>
</organism>
<dbReference type="PANTHER" id="PTHR47495:SF1">
    <property type="entry name" value="BLL3820 PROTEIN"/>
    <property type="match status" value="1"/>
</dbReference>
<evidence type="ECO:0000313" key="3">
    <source>
        <dbReference type="Proteomes" id="UP000249130"/>
    </source>
</evidence>
<protein>
    <submittedName>
        <fullName evidence="2">Carbon monoxide dehydrogenase</fullName>
    </submittedName>
</protein>
<dbReference type="InterPro" id="IPR037165">
    <property type="entry name" value="AldOxase/xan_DH_Mopterin-bd_sf"/>
</dbReference>
<reference evidence="2 3" key="1">
    <citation type="submission" date="2017-07" db="EMBL/GenBank/DDBJ databases">
        <title>Draft Genome Sequences of Select Purple Nonsulfur Bacteria.</title>
        <authorList>
            <person name="Lasarre B."/>
            <person name="Mckinlay J.B."/>
        </authorList>
    </citation>
    <scope>NUCLEOTIDE SEQUENCE [LARGE SCALE GENOMIC DNA]</scope>
    <source>
        <strain evidence="2 3">DSM 5909</strain>
    </source>
</reference>
<accession>A0A327LD67</accession>
<dbReference type="Pfam" id="PF02738">
    <property type="entry name" value="MoCoBD_1"/>
    <property type="match status" value="1"/>
</dbReference>
<dbReference type="Gene3D" id="3.30.365.10">
    <property type="entry name" value="Aldehyde oxidase/xanthine dehydrogenase, molybdopterin binding domain"/>
    <property type="match status" value="4"/>
</dbReference>
<dbReference type="Gene3D" id="3.90.1170.50">
    <property type="entry name" value="Aldehyde oxidase/xanthine dehydrogenase, a/b hammerhead"/>
    <property type="match status" value="1"/>
</dbReference>
<dbReference type="InterPro" id="IPR000674">
    <property type="entry name" value="Ald_Oxase/Xan_DH_a/b"/>
</dbReference>
<dbReference type="RefSeq" id="WP_111417421.1">
    <property type="nucleotide sequence ID" value="NZ_NPEX01000008.1"/>
</dbReference>